<protein>
    <recommendedName>
        <fullName evidence="4">3D domain-containing protein</fullName>
    </recommendedName>
</protein>
<keyword evidence="3" id="KW-1185">Reference proteome</keyword>
<feature type="signal peptide" evidence="1">
    <location>
        <begin position="1"/>
        <end position="20"/>
    </location>
</feature>
<dbReference type="Proteomes" id="UP000265703">
    <property type="component" value="Unassembled WGS sequence"/>
</dbReference>
<organism evidence="2 3">
    <name type="scientific">Glomus cerebriforme</name>
    <dbReference type="NCBI Taxonomy" id="658196"/>
    <lineage>
        <taxon>Eukaryota</taxon>
        <taxon>Fungi</taxon>
        <taxon>Fungi incertae sedis</taxon>
        <taxon>Mucoromycota</taxon>
        <taxon>Glomeromycotina</taxon>
        <taxon>Glomeromycetes</taxon>
        <taxon>Glomerales</taxon>
        <taxon>Glomeraceae</taxon>
        <taxon>Glomus</taxon>
    </lineage>
</organism>
<feature type="chain" id="PRO_5017452881" description="3D domain-containing protein" evidence="1">
    <location>
        <begin position="21"/>
        <end position="218"/>
    </location>
</feature>
<accession>A0A397T5J4</accession>
<dbReference type="AlphaFoldDB" id="A0A397T5J4"/>
<reference evidence="2 3" key="1">
    <citation type="submission" date="2018-06" db="EMBL/GenBank/DDBJ databases">
        <title>Comparative genomics reveals the genomic features of Rhizophagus irregularis, R. cerebriforme, R. diaphanum and Gigaspora rosea, and their symbiotic lifestyle signature.</title>
        <authorList>
            <person name="Morin E."/>
            <person name="San Clemente H."/>
            <person name="Chen E.C.H."/>
            <person name="De La Providencia I."/>
            <person name="Hainaut M."/>
            <person name="Kuo A."/>
            <person name="Kohler A."/>
            <person name="Murat C."/>
            <person name="Tang N."/>
            <person name="Roy S."/>
            <person name="Loubradou J."/>
            <person name="Henrissat B."/>
            <person name="Grigoriev I.V."/>
            <person name="Corradi N."/>
            <person name="Roux C."/>
            <person name="Martin F.M."/>
        </authorList>
    </citation>
    <scope>NUCLEOTIDE SEQUENCE [LARGE SCALE GENOMIC DNA]</scope>
    <source>
        <strain evidence="2 3">DAOM 227022</strain>
    </source>
</reference>
<sequence length="218" mass="24314">MNKKFAIILILFMIVTFVSSFPTTFEKRQTGNQISSNSKFTYYWVEFESDYKSTKTVNILTCDGVKITTVNLDFANAMKIEGTGVTKDGRVLNLGDCDCSSSSYDCFEELNKTKFPFGSTANDTPLVPFITVAANDIRKGTLLYIPKLDGIILPNSKVHNGCVKVDDKGFEFGKKHIDWFVAKKSNYDTLTKKNTFTSVSVFNGTSPNGQKCSLLNYT</sequence>
<evidence type="ECO:0000313" key="2">
    <source>
        <dbReference type="EMBL" id="RIA91585.1"/>
    </source>
</evidence>
<dbReference type="CDD" id="cd22785">
    <property type="entry name" value="DPBB_MltA-like"/>
    <property type="match status" value="1"/>
</dbReference>
<gene>
    <name evidence="2" type="ORF">C1645_875354</name>
</gene>
<proteinExistence type="predicted"/>
<evidence type="ECO:0008006" key="4">
    <source>
        <dbReference type="Google" id="ProtNLM"/>
    </source>
</evidence>
<dbReference type="EMBL" id="QKYT01000149">
    <property type="protein sequence ID" value="RIA91585.1"/>
    <property type="molecule type" value="Genomic_DNA"/>
</dbReference>
<evidence type="ECO:0000313" key="3">
    <source>
        <dbReference type="Proteomes" id="UP000265703"/>
    </source>
</evidence>
<comment type="caution">
    <text evidence="2">The sequence shown here is derived from an EMBL/GenBank/DDBJ whole genome shotgun (WGS) entry which is preliminary data.</text>
</comment>
<keyword evidence="1" id="KW-0732">Signal</keyword>
<name>A0A397T5J4_9GLOM</name>
<dbReference type="OrthoDB" id="5985073at2759"/>
<evidence type="ECO:0000256" key="1">
    <source>
        <dbReference type="SAM" id="SignalP"/>
    </source>
</evidence>
<dbReference type="STRING" id="658196.A0A397T5J4"/>